<dbReference type="GO" id="GO:0005886">
    <property type="term" value="C:plasma membrane"/>
    <property type="evidence" value="ECO:0007669"/>
    <property type="project" value="UniProtKB-SubCell"/>
</dbReference>
<evidence type="ECO:0000256" key="3">
    <source>
        <dbReference type="ARBA" id="ARBA00022692"/>
    </source>
</evidence>
<dbReference type="InterPro" id="IPR016181">
    <property type="entry name" value="Acyl_CoA_acyltransferase"/>
</dbReference>
<dbReference type="Proteomes" id="UP000279968">
    <property type="component" value="Unassembled WGS sequence"/>
</dbReference>
<keyword evidence="8" id="KW-1185">Reference proteome</keyword>
<evidence type="ECO:0000256" key="5">
    <source>
        <dbReference type="ARBA" id="ARBA00023136"/>
    </source>
</evidence>
<dbReference type="InterPro" id="IPR024320">
    <property type="entry name" value="LPG_synthase_C"/>
</dbReference>
<dbReference type="GO" id="GO:0055091">
    <property type="term" value="P:phospholipid homeostasis"/>
    <property type="evidence" value="ECO:0007669"/>
    <property type="project" value="TreeGrafter"/>
</dbReference>
<name>A0A3B0A6B7_9ACTN</name>
<dbReference type="GO" id="GO:0016755">
    <property type="term" value="F:aminoacyltransferase activity"/>
    <property type="evidence" value="ECO:0007669"/>
    <property type="project" value="TreeGrafter"/>
</dbReference>
<evidence type="ECO:0000256" key="2">
    <source>
        <dbReference type="ARBA" id="ARBA00022475"/>
    </source>
</evidence>
<accession>A0A3B0A6B7</accession>
<evidence type="ECO:0000313" key="7">
    <source>
        <dbReference type="EMBL" id="RKN55880.1"/>
    </source>
</evidence>
<dbReference type="OrthoDB" id="9801152at2"/>
<keyword evidence="4" id="KW-1133">Transmembrane helix</keyword>
<comment type="subcellular location">
    <subcellularLocation>
        <location evidence="1">Cell membrane</location>
        <topology evidence="1">Multi-pass membrane protein</topology>
    </subcellularLocation>
</comment>
<dbReference type="SUPFAM" id="SSF55729">
    <property type="entry name" value="Acyl-CoA N-acyltransferases (Nat)"/>
    <property type="match status" value="1"/>
</dbReference>
<evidence type="ECO:0000313" key="8">
    <source>
        <dbReference type="Proteomes" id="UP000279968"/>
    </source>
</evidence>
<dbReference type="AlphaFoldDB" id="A0A3B0A6B7"/>
<keyword evidence="2" id="KW-1003">Cell membrane</keyword>
<proteinExistence type="predicted"/>
<organism evidence="7 8">
    <name type="scientific">Micromonospora costi</name>
    <dbReference type="NCBI Taxonomy" id="1530042"/>
    <lineage>
        <taxon>Bacteria</taxon>
        <taxon>Bacillati</taxon>
        <taxon>Actinomycetota</taxon>
        <taxon>Actinomycetes</taxon>
        <taxon>Micromonosporales</taxon>
        <taxon>Micromonosporaceae</taxon>
        <taxon>Micromonospora</taxon>
    </lineage>
</organism>
<gene>
    <name evidence="7" type="ORF">D7193_14920</name>
</gene>
<protein>
    <submittedName>
        <fullName evidence="7">DUF2156 domain-containing protein</fullName>
    </submittedName>
</protein>
<dbReference type="Pfam" id="PF09924">
    <property type="entry name" value="LPG_synthase_C"/>
    <property type="match status" value="1"/>
</dbReference>
<dbReference type="InterPro" id="IPR051211">
    <property type="entry name" value="PG_lysyltransferase"/>
</dbReference>
<feature type="domain" description="Phosphatidylglycerol lysyltransferase C-terminal" evidence="6">
    <location>
        <begin position="14"/>
        <end position="298"/>
    </location>
</feature>
<evidence type="ECO:0000259" key="6">
    <source>
        <dbReference type="Pfam" id="PF09924"/>
    </source>
</evidence>
<sequence length="331" mass="36085">MDGRHDEQLRRAREVLAADADREPDAALALLGDKRFHFSASGASFLMYGVCGRSWIAFGQPVGPAGERYDLLRDFCAAARGAGCRPAVYHVGATLLPALRGLGLAVHPMGRSATVPLAGFTLAGAARGALRRNWRRLARRDDLTFAVAPGSGLVEELRPVSEAWLAGRPDMGFSLGGFVPGHLARLPVAVVRQRDRVVAFAALLPTPYRWGVDLMRYRPDAPPTVMDHLLGEVLHAARDRGLRDVELGLAPLAGLTGACALCRLGRAVHAYGERWYGFRGLHRFKAKFDPVWSPRYVAAPRGWQLPLVLAQVGRLSTRPRPMPTPTPTRRS</sequence>
<dbReference type="PANTHER" id="PTHR34697">
    <property type="entry name" value="PHOSPHATIDYLGLYCEROL LYSYLTRANSFERASE"/>
    <property type="match status" value="1"/>
</dbReference>
<evidence type="ECO:0000256" key="4">
    <source>
        <dbReference type="ARBA" id="ARBA00022989"/>
    </source>
</evidence>
<comment type="caution">
    <text evidence="7">The sequence shown here is derived from an EMBL/GenBank/DDBJ whole genome shotgun (WGS) entry which is preliminary data.</text>
</comment>
<keyword evidence="3" id="KW-0812">Transmembrane</keyword>
<keyword evidence="5" id="KW-0472">Membrane</keyword>
<dbReference type="EMBL" id="RBAN01000002">
    <property type="protein sequence ID" value="RKN55880.1"/>
    <property type="molecule type" value="Genomic_DNA"/>
</dbReference>
<evidence type="ECO:0000256" key="1">
    <source>
        <dbReference type="ARBA" id="ARBA00004651"/>
    </source>
</evidence>
<dbReference type="PANTHER" id="PTHR34697:SF2">
    <property type="entry name" value="PHOSPHATIDYLGLYCEROL LYSYLTRANSFERASE"/>
    <property type="match status" value="1"/>
</dbReference>
<reference evidence="7 8" key="1">
    <citation type="journal article" date="2015" name="Int. J. Syst. Evol. Microbiol.">
        <title>Micromonospora costi sp. nov., isolated from a leaf of Costus speciosus.</title>
        <authorList>
            <person name="Thawai C."/>
        </authorList>
    </citation>
    <scope>NUCLEOTIDE SEQUENCE [LARGE SCALE GENOMIC DNA]</scope>
    <source>
        <strain evidence="7 8">CS1-12</strain>
    </source>
</reference>